<evidence type="ECO:0000256" key="1">
    <source>
        <dbReference type="SAM" id="MobiDB-lite"/>
    </source>
</evidence>
<feature type="signal peptide" evidence="2">
    <location>
        <begin position="1"/>
        <end position="22"/>
    </location>
</feature>
<name>A0ABD2X2I7_9HYME</name>
<feature type="region of interest" description="Disordered" evidence="1">
    <location>
        <begin position="74"/>
        <end position="98"/>
    </location>
</feature>
<dbReference type="Proteomes" id="UP001627154">
    <property type="component" value="Unassembled WGS sequence"/>
</dbReference>
<keyword evidence="4" id="KW-1185">Reference proteome</keyword>
<comment type="caution">
    <text evidence="3">The sequence shown here is derived from an EMBL/GenBank/DDBJ whole genome shotgun (WGS) entry which is preliminary data.</text>
</comment>
<feature type="region of interest" description="Disordered" evidence="1">
    <location>
        <begin position="104"/>
        <end position="123"/>
    </location>
</feature>
<evidence type="ECO:0000313" key="3">
    <source>
        <dbReference type="EMBL" id="KAL3399360.1"/>
    </source>
</evidence>
<keyword evidence="2" id="KW-0732">Signal</keyword>
<reference evidence="3 4" key="1">
    <citation type="journal article" date="2024" name="bioRxiv">
        <title>A reference genome for Trichogramma kaykai: A tiny desert-dwelling parasitoid wasp with competing sex-ratio distorters.</title>
        <authorList>
            <person name="Culotta J."/>
            <person name="Lindsey A.R."/>
        </authorList>
    </citation>
    <scope>NUCLEOTIDE SEQUENCE [LARGE SCALE GENOMIC DNA]</scope>
    <source>
        <strain evidence="3 4">KSX58</strain>
    </source>
</reference>
<evidence type="ECO:0000313" key="4">
    <source>
        <dbReference type="Proteomes" id="UP001627154"/>
    </source>
</evidence>
<feature type="chain" id="PRO_5044831262" evidence="2">
    <location>
        <begin position="23"/>
        <end position="791"/>
    </location>
</feature>
<sequence>MSAKTVAMRVALLLVLLSAVSAQTAGDSTSDSKTITIDKKIAHHQATIQPYSTYASRSQQSAQHYPRPTASIKLSDDQVTNNPYLPKAEASTGVSDAKSIEARHAKNYKVRSPNGNSDGLENYLNKAANPQEPLDKQTVQDITNSAVGCTLDSIARNMSNKPGSVQQKAENVTVTTSEKEITTDLINEYLKIVSPSSEQAQAKQMQTSETLRTAMAEFQKSLADCVLMQKARASMEKSNQIENQSQSLQTVQKTVSTQTEQQQQQTISGAVQNSQQSAAAGLWQNSANVANNIVGQPLQSAAQYIQKSLDVNINNLPPVPYRQNLQVSQGQQQQQQQQQQQSQYYQTISQSANNAKIGYDAYNSDTFGYSYPHLLEYAQSLMQNSGPVSNPSGASSVSWSYSSQPSASYIQTYPISYTISGGEQQQLPSLQYLSSYVESQSPAKRAALDDIWKSANNFAGSIVDTSTKSGPVTSGQVLGSIGNIWSSASNLAQSIGGATPRGGQYPIKARAVPVSPQLGMTHTILPASMLQPGANLAQEITRIATDQRPITADRVFDATSSLFQAGQNLYNSYGNQNGGGGQAAPVQQSVASLFQPGQDLAKKITEVATDQRPITADRVLDATSSLFKAGENLYNANGNNNNAGAAAASSASDVVGAQLRALSSAWRNAGSSAQGSLNDALQQATGAANNAAAANPAITRGAFGIGPYYAGGYFPRNSQSSSAAGSVYNSAAQLASDIIDASQANSGQTGSGPNVIPLGVVSKSTLEMVGNILNAANSVDGVHPRFYQKKK</sequence>
<protein>
    <submittedName>
        <fullName evidence="3">Uncharacterized protein</fullName>
    </submittedName>
</protein>
<accession>A0ABD2X2I7</accession>
<evidence type="ECO:0000256" key="2">
    <source>
        <dbReference type="SAM" id="SignalP"/>
    </source>
</evidence>
<dbReference type="AlphaFoldDB" id="A0ABD2X2I7"/>
<proteinExistence type="predicted"/>
<gene>
    <name evidence="3" type="ORF">TKK_007223</name>
</gene>
<dbReference type="EMBL" id="JBJJXI010000056">
    <property type="protein sequence ID" value="KAL3399360.1"/>
    <property type="molecule type" value="Genomic_DNA"/>
</dbReference>
<organism evidence="3 4">
    <name type="scientific">Trichogramma kaykai</name>
    <dbReference type="NCBI Taxonomy" id="54128"/>
    <lineage>
        <taxon>Eukaryota</taxon>
        <taxon>Metazoa</taxon>
        <taxon>Ecdysozoa</taxon>
        <taxon>Arthropoda</taxon>
        <taxon>Hexapoda</taxon>
        <taxon>Insecta</taxon>
        <taxon>Pterygota</taxon>
        <taxon>Neoptera</taxon>
        <taxon>Endopterygota</taxon>
        <taxon>Hymenoptera</taxon>
        <taxon>Apocrita</taxon>
        <taxon>Proctotrupomorpha</taxon>
        <taxon>Chalcidoidea</taxon>
        <taxon>Trichogrammatidae</taxon>
        <taxon>Trichogramma</taxon>
    </lineage>
</organism>